<dbReference type="PANTHER" id="PTHR15905">
    <property type="entry name" value="GOLGI-ASSOCIATED KINASE 1B-RELATED"/>
    <property type="match status" value="1"/>
</dbReference>
<keyword evidence="7" id="KW-0808">Transferase</keyword>
<reference evidence="7 8" key="1">
    <citation type="submission" date="2023-05" db="EMBL/GenBank/DDBJ databases">
        <title>B98-5 Cell Line De Novo Hybrid Assembly: An Optical Mapping Approach.</title>
        <authorList>
            <person name="Kananen K."/>
            <person name="Auerbach J.A."/>
            <person name="Kautto E."/>
            <person name="Blachly J.S."/>
        </authorList>
    </citation>
    <scope>NUCLEOTIDE SEQUENCE [LARGE SCALE GENOMIC DNA]</scope>
    <source>
        <strain evidence="7">B95-8</strain>
        <tissue evidence="7">Cell line</tissue>
    </source>
</reference>
<dbReference type="PANTHER" id="PTHR15905:SF1">
    <property type="entry name" value="GOLGI-ASSOCIATED KINASE 1B"/>
    <property type="match status" value="1"/>
</dbReference>
<evidence type="ECO:0000256" key="1">
    <source>
        <dbReference type="ARBA" id="ARBA00004308"/>
    </source>
</evidence>
<evidence type="ECO:0000256" key="2">
    <source>
        <dbReference type="ARBA" id="ARBA00004555"/>
    </source>
</evidence>
<name>A0ABQ9W429_SAGOE</name>
<evidence type="ECO:0000256" key="3">
    <source>
        <dbReference type="ARBA" id="ARBA00007691"/>
    </source>
</evidence>
<dbReference type="InterPro" id="IPR029207">
    <property type="entry name" value="FAM198"/>
</dbReference>
<accession>A0ABQ9W429</accession>
<feature type="compositionally biased region" description="Polar residues" evidence="6">
    <location>
        <begin position="417"/>
        <end position="448"/>
    </location>
</feature>
<dbReference type="GO" id="GO:0016301">
    <property type="term" value="F:kinase activity"/>
    <property type="evidence" value="ECO:0007669"/>
    <property type="project" value="UniProtKB-KW"/>
</dbReference>
<gene>
    <name evidence="7" type="primary">GASK1B</name>
    <name evidence="7" type="ORF">P7K49_007014</name>
</gene>
<comment type="caution">
    <text evidence="7">The sequence shown here is derived from an EMBL/GenBank/DDBJ whole genome shotgun (WGS) entry which is preliminary data.</text>
</comment>
<organism evidence="7 8">
    <name type="scientific">Saguinus oedipus</name>
    <name type="common">Cotton-top tamarin</name>
    <name type="synonym">Oedipomidas oedipus</name>
    <dbReference type="NCBI Taxonomy" id="9490"/>
    <lineage>
        <taxon>Eukaryota</taxon>
        <taxon>Metazoa</taxon>
        <taxon>Chordata</taxon>
        <taxon>Craniata</taxon>
        <taxon>Vertebrata</taxon>
        <taxon>Euteleostomi</taxon>
        <taxon>Mammalia</taxon>
        <taxon>Eutheria</taxon>
        <taxon>Euarchontoglires</taxon>
        <taxon>Primates</taxon>
        <taxon>Haplorrhini</taxon>
        <taxon>Platyrrhini</taxon>
        <taxon>Cebidae</taxon>
        <taxon>Callitrichinae</taxon>
        <taxon>Saguinus</taxon>
    </lineage>
</organism>
<feature type="region of interest" description="Disordered" evidence="6">
    <location>
        <begin position="62"/>
        <end position="103"/>
    </location>
</feature>
<comment type="similarity">
    <text evidence="3">Belongs to the GASK family.</text>
</comment>
<evidence type="ECO:0000256" key="4">
    <source>
        <dbReference type="ARBA" id="ARBA00023034"/>
    </source>
</evidence>
<feature type="region of interest" description="Disordered" evidence="6">
    <location>
        <begin position="410"/>
        <end position="448"/>
    </location>
</feature>
<keyword evidence="7" id="KW-0418">Kinase</keyword>
<dbReference type="Proteomes" id="UP001266305">
    <property type="component" value="Unassembled WGS sequence"/>
</dbReference>
<sequence length="728" mass="81171">MTRPDKPGQLINWFICSLCLPRVRKLWSSRRPRTRRNLLLGTACAIYLGFLVSQVGKASLQHGQAAEKGPHRSRHTTEAPFPEIPLDGTLAPPESQGNGTTLQPNVVYITLRSKRSKPANIRGTVKPKRRKKHAVASAAPGLEALVGPSLQPQEADAGAPGYAQGGNLAKIGERPWRLVRGPGVRAGGPDFLQPKARESNIRIYSESAPSWLSKDDIQRMRLLADSAVAGLRPVSSKSGARLLVLEGGAPGAVPRCGPSPCGLLKQPLDMSEVFAFHLDRILGLNRTLPSVSRKAEFIQASYCNCQQKGWSVVMPTPYKGYSLNIKAIPGFEYKSFRVTKSGQCLQELMKSFPCSYAYSTQYNSTQADCYSDAKYINRTLPVMVMLQDMLEKELLQITAEEPAIAEATRHNRETPPIGQSPQQQGRAHSNSGEPTTVGKSPQQQGPNTRICSKKACMWKGTTALYGRPCPIILWDASLSPASNDTHSSVKLTWGTYQQLLKQKCWQNGRVPKPESGCTEIHHHEWSKMALFDFLLQIYNRLDTNCCGFRPRKEDACVQNGLRPKCDDQGSAALAHIIQRKHDPRHLVFIDNKGFFDRSEDNLNFKLLEGIKEEGFWRLVKVHQEFREDLKDLGPSGKAQKECRVEREPKKEFCNAEVKIQFPASAVSVLKSQHLRQKLLQSLFLDKVYWESQGGRQGIEKLIDVIEQRAKILITYINAHGAKVLPMNE</sequence>
<keyword evidence="4" id="KW-0333">Golgi apparatus</keyword>
<proteinExistence type="inferred from homology"/>
<keyword evidence="8" id="KW-1185">Reference proteome</keyword>
<comment type="subcellular location">
    <subcellularLocation>
        <location evidence="1">Endomembrane system</location>
    </subcellularLocation>
    <subcellularLocation>
        <location evidence="2">Golgi apparatus</location>
    </subcellularLocation>
</comment>
<dbReference type="EMBL" id="JASSZA010000003">
    <property type="protein sequence ID" value="KAK2116388.1"/>
    <property type="molecule type" value="Genomic_DNA"/>
</dbReference>
<evidence type="ECO:0000313" key="8">
    <source>
        <dbReference type="Proteomes" id="UP001266305"/>
    </source>
</evidence>
<dbReference type="Pfam" id="PF15051">
    <property type="entry name" value="FAM198"/>
    <property type="match status" value="3"/>
</dbReference>
<evidence type="ECO:0000313" key="7">
    <source>
        <dbReference type="EMBL" id="KAK2116388.1"/>
    </source>
</evidence>
<evidence type="ECO:0000256" key="5">
    <source>
        <dbReference type="ARBA" id="ARBA00023136"/>
    </source>
</evidence>
<protein>
    <submittedName>
        <fullName evidence="7">Golgi-associated kinase 1B</fullName>
    </submittedName>
</protein>
<keyword evidence="5" id="KW-0472">Membrane</keyword>
<evidence type="ECO:0000256" key="6">
    <source>
        <dbReference type="SAM" id="MobiDB-lite"/>
    </source>
</evidence>